<dbReference type="GO" id="GO:0071949">
    <property type="term" value="F:FAD binding"/>
    <property type="evidence" value="ECO:0007669"/>
    <property type="project" value="TreeGrafter"/>
</dbReference>
<reference evidence="7" key="1">
    <citation type="submission" date="2025-08" db="UniProtKB">
        <authorList>
            <consortium name="RefSeq"/>
        </authorList>
    </citation>
    <scope>IDENTIFICATION</scope>
</reference>
<keyword evidence="2 4" id="KW-0285">Flavoprotein</keyword>
<feature type="region of interest" description="Disordered" evidence="5">
    <location>
        <begin position="286"/>
        <end position="319"/>
    </location>
</feature>
<sequence>MIHTRAKSMWLFEQCLNNLSECTFIDACKAWSNIRTRARQFRAGERQFSADVRQFSAGVRQLSAGERHFRAGARQFSAGARQFSADVRQFGAGGGLCSTDLVQLRAGVQQFMASVGQFRTGERQFSAGVGQFRPNVEQYRTCITTPQQVTPLHLDDAEDLDFSDHRRVFAAWRLRALLRAVCVLHACSVDAFVDNSHTLLRLGERLLGQGALGALVGPFYRQFVAGPDEGALRGARDELQRKGVHVMVAPLLESDVSDRGDEEGFEKNFRQMLGLVAALGEGLHPSSLPPLGGGADPSSPPPHGGGSDPSSPPPICQAKITGHLNPMIAEKISVQYNLMTHHEKLAAIKWVMKVMQFCDHITLRSVQHLLNLKPSHDGSTTSGNYNPSNPSTRGTMGGSSPTTEDEVPPKSASLQCEGNFPPSLKIPYPSLDELNE</sequence>
<evidence type="ECO:0000313" key="6">
    <source>
        <dbReference type="Proteomes" id="UP000694843"/>
    </source>
</evidence>
<keyword evidence="4" id="KW-0560">Oxidoreductase</keyword>
<comment type="cofactor">
    <cofactor evidence="1 4">
        <name>FAD</name>
        <dbReference type="ChEBI" id="CHEBI:57692"/>
    </cofactor>
</comment>
<dbReference type="GO" id="GO:0010133">
    <property type="term" value="P:L-proline catabolic process to L-glutamate"/>
    <property type="evidence" value="ECO:0007669"/>
    <property type="project" value="TreeGrafter"/>
</dbReference>
<feature type="region of interest" description="Disordered" evidence="5">
    <location>
        <begin position="374"/>
        <end position="436"/>
    </location>
</feature>
<dbReference type="AlphaFoldDB" id="A0A8B7P8U3"/>
<dbReference type="PANTHER" id="PTHR13914">
    <property type="entry name" value="PROLINE OXIDASE"/>
    <property type="match status" value="1"/>
</dbReference>
<dbReference type="GO" id="GO:0005739">
    <property type="term" value="C:mitochondrion"/>
    <property type="evidence" value="ECO:0007669"/>
    <property type="project" value="TreeGrafter"/>
</dbReference>
<comment type="function">
    <text evidence="4">Converts proline to delta-1-pyrroline-5-carboxylate.</text>
</comment>
<feature type="compositionally biased region" description="Polar residues" evidence="5">
    <location>
        <begin position="377"/>
        <end position="402"/>
    </location>
</feature>
<dbReference type="EC" id="1.5.5.2" evidence="4"/>
<evidence type="ECO:0000256" key="5">
    <source>
        <dbReference type="SAM" id="MobiDB-lite"/>
    </source>
</evidence>
<feature type="non-terminal residue" evidence="7">
    <location>
        <position position="436"/>
    </location>
</feature>
<keyword evidence="4" id="KW-0642">Proline metabolism</keyword>
<keyword evidence="6" id="KW-1185">Reference proteome</keyword>
<evidence type="ECO:0000313" key="7">
    <source>
        <dbReference type="RefSeq" id="XP_018021596.1"/>
    </source>
</evidence>
<name>A0A8B7P8U3_HYAAZ</name>
<organism evidence="6 7">
    <name type="scientific">Hyalella azteca</name>
    <name type="common">Amphipod</name>
    <dbReference type="NCBI Taxonomy" id="294128"/>
    <lineage>
        <taxon>Eukaryota</taxon>
        <taxon>Metazoa</taxon>
        <taxon>Ecdysozoa</taxon>
        <taxon>Arthropoda</taxon>
        <taxon>Crustacea</taxon>
        <taxon>Multicrustacea</taxon>
        <taxon>Malacostraca</taxon>
        <taxon>Eumalacostraca</taxon>
        <taxon>Peracarida</taxon>
        <taxon>Amphipoda</taxon>
        <taxon>Senticaudata</taxon>
        <taxon>Talitrida</taxon>
        <taxon>Talitroidea</taxon>
        <taxon>Hyalellidae</taxon>
        <taxon>Hyalella</taxon>
    </lineage>
</organism>
<dbReference type="RefSeq" id="XP_018021596.1">
    <property type="nucleotide sequence ID" value="XM_018166107.2"/>
</dbReference>
<evidence type="ECO:0000256" key="3">
    <source>
        <dbReference type="ARBA" id="ARBA00022827"/>
    </source>
</evidence>
<dbReference type="GeneID" id="108677818"/>
<evidence type="ECO:0000256" key="4">
    <source>
        <dbReference type="RuleBase" id="RU364054"/>
    </source>
</evidence>
<dbReference type="GO" id="GO:0004657">
    <property type="term" value="F:proline dehydrogenase activity"/>
    <property type="evidence" value="ECO:0007669"/>
    <property type="project" value="UniProtKB-EC"/>
</dbReference>
<proteinExistence type="inferred from homology"/>
<accession>A0A8B7P8U3</accession>
<dbReference type="PANTHER" id="PTHR13914:SF29">
    <property type="entry name" value="HYDROXYPROLINE DEHYDROGENASE"/>
    <property type="match status" value="1"/>
</dbReference>
<dbReference type="KEGG" id="hazt:108677818"/>
<keyword evidence="3 4" id="KW-0274">FAD</keyword>
<comment type="similarity">
    <text evidence="4">Belongs to the proline oxidase family.</text>
</comment>
<comment type="catalytic activity">
    <reaction evidence="4">
        <text>L-proline + a quinone = (S)-1-pyrroline-5-carboxylate + a quinol + H(+)</text>
        <dbReference type="Rhea" id="RHEA:23784"/>
        <dbReference type="ChEBI" id="CHEBI:15378"/>
        <dbReference type="ChEBI" id="CHEBI:17388"/>
        <dbReference type="ChEBI" id="CHEBI:24646"/>
        <dbReference type="ChEBI" id="CHEBI:60039"/>
        <dbReference type="ChEBI" id="CHEBI:132124"/>
        <dbReference type="EC" id="1.5.5.2"/>
    </reaction>
</comment>
<protein>
    <recommendedName>
        <fullName evidence="4">Proline dehydrogenase</fullName>
        <ecNumber evidence="4">1.5.5.2</ecNumber>
    </recommendedName>
</protein>
<dbReference type="Proteomes" id="UP000694843">
    <property type="component" value="Unplaced"/>
</dbReference>
<gene>
    <name evidence="7" type="primary">LOC108677818</name>
</gene>
<evidence type="ECO:0000256" key="1">
    <source>
        <dbReference type="ARBA" id="ARBA00001974"/>
    </source>
</evidence>
<dbReference type="InterPro" id="IPR015659">
    <property type="entry name" value="Proline_oxidase"/>
</dbReference>
<evidence type="ECO:0000256" key="2">
    <source>
        <dbReference type="ARBA" id="ARBA00022630"/>
    </source>
</evidence>